<evidence type="ECO:0000313" key="1">
    <source>
        <dbReference type="EMBL" id="PXW61721.1"/>
    </source>
</evidence>
<dbReference type="OrthoDB" id="7999826at2"/>
<protein>
    <submittedName>
        <fullName evidence="1">Uncharacterized protein</fullName>
    </submittedName>
</protein>
<gene>
    <name evidence="1" type="ORF">C7450_103239</name>
</gene>
<sequence length="71" mass="8507">MNFIFAPRRIASRRVGESFTVEKLWTDMSGRRQDLSHLIDRSYRYRSPRELRWHLADRFGLKPDQCALQPA</sequence>
<dbReference type="AlphaFoldDB" id="A0A2V3UBX5"/>
<reference evidence="1 2" key="1">
    <citation type="submission" date="2018-05" db="EMBL/GenBank/DDBJ databases">
        <title>Genomic Encyclopedia of Type Strains, Phase IV (KMG-IV): sequencing the most valuable type-strain genomes for metagenomic binning, comparative biology and taxonomic classification.</title>
        <authorList>
            <person name="Goeker M."/>
        </authorList>
    </citation>
    <scope>NUCLEOTIDE SEQUENCE [LARGE SCALE GENOMIC DNA]</scope>
    <source>
        <strain evidence="1 2">DSM 6462</strain>
    </source>
</reference>
<dbReference type="Proteomes" id="UP000248021">
    <property type="component" value="Unassembled WGS sequence"/>
</dbReference>
<accession>A0A2V3UBX5</accession>
<name>A0A2V3UBX5_9HYPH</name>
<evidence type="ECO:0000313" key="2">
    <source>
        <dbReference type="Proteomes" id="UP000248021"/>
    </source>
</evidence>
<dbReference type="RefSeq" id="WP_110374019.1">
    <property type="nucleotide sequence ID" value="NZ_CAKNFM010000006.1"/>
</dbReference>
<keyword evidence="2" id="KW-1185">Reference proteome</keyword>
<organism evidence="1 2">
    <name type="scientific">Chelatococcus asaccharovorans</name>
    <dbReference type="NCBI Taxonomy" id="28210"/>
    <lineage>
        <taxon>Bacteria</taxon>
        <taxon>Pseudomonadati</taxon>
        <taxon>Pseudomonadota</taxon>
        <taxon>Alphaproteobacteria</taxon>
        <taxon>Hyphomicrobiales</taxon>
        <taxon>Chelatococcaceae</taxon>
        <taxon>Chelatococcus</taxon>
    </lineage>
</organism>
<proteinExistence type="predicted"/>
<dbReference type="EMBL" id="QJJK01000003">
    <property type="protein sequence ID" value="PXW61721.1"/>
    <property type="molecule type" value="Genomic_DNA"/>
</dbReference>
<comment type="caution">
    <text evidence="1">The sequence shown here is derived from an EMBL/GenBank/DDBJ whole genome shotgun (WGS) entry which is preliminary data.</text>
</comment>